<name>A0ABT0GT45_9HYPH</name>
<keyword evidence="4" id="KW-0472">Membrane</keyword>
<evidence type="ECO:0000313" key="8">
    <source>
        <dbReference type="Proteomes" id="UP001431221"/>
    </source>
</evidence>
<feature type="domain" description="Methyl-accepting transducer" evidence="5">
    <location>
        <begin position="432"/>
        <end position="707"/>
    </location>
</feature>
<protein>
    <submittedName>
        <fullName evidence="7">Methyl-accepting chemotaxis protein</fullName>
    </submittedName>
</protein>
<dbReference type="RefSeq" id="WP_248153416.1">
    <property type="nucleotide sequence ID" value="NZ_JALNMJ010000005.1"/>
</dbReference>
<dbReference type="EMBL" id="JALNMJ010000005">
    <property type="protein sequence ID" value="MCK7612461.1"/>
    <property type="molecule type" value="Genomic_DNA"/>
</dbReference>
<dbReference type="InterPro" id="IPR003660">
    <property type="entry name" value="HAMP_dom"/>
</dbReference>
<keyword evidence="8" id="KW-1185">Reference proteome</keyword>
<reference evidence="7" key="1">
    <citation type="submission" date="2022-04" db="EMBL/GenBank/DDBJ databases">
        <title>Roseibium sp. CAU 1639 isolated from mud.</title>
        <authorList>
            <person name="Kim W."/>
        </authorList>
    </citation>
    <scope>NUCLEOTIDE SEQUENCE</scope>
    <source>
        <strain evidence="7">CAU 1639</strain>
    </source>
</reference>
<dbReference type="InterPro" id="IPR004090">
    <property type="entry name" value="Chemotax_Me-accpt_rcpt"/>
</dbReference>
<accession>A0ABT0GT45</accession>
<evidence type="ECO:0000256" key="1">
    <source>
        <dbReference type="ARBA" id="ARBA00023224"/>
    </source>
</evidence>
<dbReference type="Proteomes" id="UP001431221">
    <property type="component" value="Unassembled WGS sequence"/>
</dbReference>
<dbReference type="Pfam" id="PF00672">
    <property type="entry name" value="HAMP"/>
    <property type="match status" value="1"/>
</dbReference>
<keyword evidence="4" id="KW-0812">Transmembrane</keyword>
<gene>
    <name evidence="7" type="ORF">M0H32_09840</name>
</gene>
<dbReference type="PROSITE" id="PS50111">
    <property type="entry name" value="CHEMOTAXIS_TRANSDUC_2"/>
    <property type="match status" value="1"/>
</dbReference>
<dbReference type="PANTHER" id="PTHR32089:SF112">
    <property type="entry name" value="LYSOZYME-LIKE PROTEIN-RELATED"/>
    <property type="match status" value="1"/>
</dbReference>
<evidence type="ECO:0000259" key="6">
    <source>
        <dbReference type="PROSITE" id="PS50885"/>
    </source>
</evidence>
<dbReference type="PANTHER" id="PTHR32089">
    <property type="entry name" value="METHYL-ACCEPTING CHEMOTAXIS PROTEIN MCPB"/>
    <property type="match status" value="1"/>
</dbReference>
<dbReference type="SMART" id="SM00304">
    <property type="entry name" value="HAMP"/>
    <property type="match status" value="2"/>
</dbReference>
<dbReference type="InterPro" id="IPR004089">
    <property type="entry name" value="MCPsignal_dom"/>
</dbReference>
<evidence type="ECO:0000256" key="3">
    <source>
        <dbReference type="PROSITE-ProRule" id="PRU00284"/>
    </source>
</evidence>
<dbReference type="Gene3D" id="1.10.287.950">
    <property type="entry name" value="Methyl-accepting chemotaxis protein"/>
    <property type="match status" value="1"/>
</dbReference>
<keyword evidence="1 3" id="KW-0807">Transducer</keyword>
<organism evidence="7 8">
    <name type="scientific">Roseibium sediminicola</name>
    <dbReference type="NCBI Taxonomy" id="2933272"/>
    <lineage>
        <taxon>Bacteria</taxon>
        <taxon>Pseudomonadati</taxon>
        <taxon>Pseudomonadota</taxon>
        <taxon>Alphaproteobacteria</taxon>
        <taxon>Hyphomicrobiales</taxon>
        <taxon>Stappiaceae</taxon>
        <taxon>Roseibium</taxon>
    </lineage>
</organism>
<comment type="caution">
    <text evidence="7">The sequence shown here is derived from an EMBL/GenBank/DDBJ whole genome shotgun (WGS) entry which is preliminary data.</text>
</comment>
<keyword evidence="4" id="KW-1133">Transmembrane helix</keyword>
<dbReference type="SUPFAM" id="SSF58104">
    <property type="entry name" value="Methyl-accepting chemotaxis protein (MCP) signaling domain"/>
    <property type="match status" value="1"/>
</dbReference>
<dbReference type="Gene3D" id="6.10.340.10">
    <property type="match status" value="1"/>
</dbReference>
<evidence type="ECO:0000256" key="4">
    <source>
        <dbReference type="SAM" id="Phobius"/>
    </source>
</evidence>
<feature type="domain" description="HAMP" evidence="6">
    <location>
        <begin position="364"/>
        <end position="417"/>
    </location>
</feature>
<proteinExistence type="inferred from homology"/>
<dbReference type="PRINTS" id="PR00260">
    <property type="entry name" value="CHEMTRNSDUCR"/>
</dbReference>
<dbReference type="PROSITE" id="PS50885">
    <property type="entry name" value="HAMP"/>
    <property type="match status" value="1"/>
</dbReference>
<sequence>MWNSLSIRYKIPAAILGVALSVGTGIGLSSYFSAAKEIRELTESRLQAIAQGRVTELSDYLSAIEADLLLVSELPFTQQALEEFSAAFTAIKGDATAALKTAYIAENPNPLGQKHLLDAAGSGTEYDAVHARYHPWFRAFLTERGYYDIFLFNMEGDLVYTVFKEEDFATAFNAGGPWSGTDLGNAFRAAAHSPNGQNHFFDFEAYAPSHGAPASFIAKRIEKDGEAIGVLAFQMPIDRINTIMSRSAGLGATGETVIVGSDRLLRNDSRFSEANDILTTRVGNEAAGEVLNGTPALFTGPSHRDSRFTQAGVPLDFLGTSWAIFAMQSEDEVMAPLSSLKAWMAGVGLVLFVAAVAGGFGLATTITRPLGQLIRNIRELIDGNLEIDIDGTDRADEIGDMKRAVAVFRDNAVEVRRNNEAAAARRASEDRRRQEMDRTVDLFRTRISEVQDRLTSLSSVMNATAQTLVDAAGSASTDADGALSASRQSDESVQASAVAAEQLRISIEEINQHSDKALLTTREAAEAAQATDRDVTALAGAAEKIGAVISMIRDIAEQTNLLALNATIEAARAGEAGRGFAVVAAEVKELSTQTAKATDEISAQVAAVQTSTLKAVEAIRSIGTRMDSVQEMTTAIASAVEEQGAATGEISKAMSMAADGSTRAAGNVAGLQGSIDATRNSSSEIDQLSGTLSAVSSTLSGAVEEFLSAEVWRQTEAEDRFEAA</sequence>
<dbReference type="Pfam" id="PF00015">
    <property type="entry name" value="MCPsignal"/>
    <property type="match status" value="1"/>
</dbReference>
<evidence type="ECO:0000256" key="2">
    <source>
        <dbReference type="ARBA" id="ARBA00029447"/>
    </source>
</evidence>
<comment type="similarity">
    <text evidence="2">Belongs to the methyl-accepting chemotaxis (MCP) protein family.</text>
</comment>
<evidence type="ECO:0000259" key="5">
    <source>
        <dbReference type="PROSITE" id="PS50111"/>
    </source>
</evidence>
<dbReference type="CDD" id="cd06225">
    <property type="entry name" value="HAMP"/>
    <property type="match status" value="1"/>
</dbReference>
<dbReference type="SMART" id="SM00283">
    <property type="entry name" value="MA"/>
    <property type="match status" value="1"/>
</dbReference>
<feature type="transmembrane region" description="Helical" evidence="4">
    <location>
        <begin position="342"/>
        <end position="366"/>
    </location>
</feature>
<evidence type="ECO:0000313" key="7">
    <source>
        <dbReference type="EMBL" id="MCK7612461.1"/>
    </source>
</evidence>